<evidence type="ECO:0008006" key="10">
    <source>
        <dbReference type="Google" id="ProtNLM"/>
    </source>
</evidence>
<comment type="subunit">
    <text evidence="3">Component of the T-complex protein 1 (TCP1) complex.</text>
</comment>
<dbReference type="GeneID" id="77676547"/>
<evidence type="ECO:0000256" key="2">
    <source>
        <dbReference type="ARBA" id="ARBA00008020"/>
    </source>
</evidence>
<reference evidence="8 9" key="1">
    <citation type="journal article" date="2014" name="Genome Announc.">
        <title>Genome Sequence of the Microsporidian Species Nematocida sp1 Strain ERTm6 (ATCC PRA-372).</title>
        <authorList>
            <person name="Bakowski M.A."/>
            <person name="Priest M."/>
            <person name="Young S."/>
            <person name="Cuomo C.A."/>
            <person name="Troemel E.R."/>
        </authorList>
    </citation>
    <scope>NUCLEOTIDE SEQUENCE [LARGE SCALE GENOMIC DNA]</scope>
    <source>
        <strain evidence="8 9">ERTm6</strain>
    </source>
</reference>
<dbReference type="InterPro" id="IPR027410">
    <property type="entry name" value="TCP-1-like_intermed_sf"/>
</dbReference>
<comment type="similarity">
    <text evidence="2 7">Belongs to the TCP-1 chaperonin family.</text>
</comment>
<organism evidence="8 9">
    <name type="scientific">Nematocida ausubeli (strain ATCC PRA-371 / ERTm2)</name>
    <name type="common">Nematode killer fungus</name>
    <dbReference type="NCBI Taxonomy" id="1913371"/>
    <lineage>
        <taxon>Eukaryota</taxon>
        <taxon>Fungi</taxon>
        <taxon>Fungi incertae sedis</taxon>
        <taxon>Microsporidia</taxon>
        <taxon>Nematocida</taxon>
    </lineage>
</organism>
<evidence type="ECO:0000313" key="9">
    <source>
        <dbReference type="Proteomes" id="UP000054524"/>
    </source>
</evidence>
<dbReference type="InterPro" id="IPR027413">
    <property type="entry name" value="GROEL-like_equatorial_sf"/>
</dbReference>
<name>A0A086J0C8_NEMA1</name>
<dbReference type="PANTHER" id="PTHR11353">
    <property type="entry name" value="CHAPERONIN"/>
    <property type="match status" value="1"/>
</dbReference>
<dbReference type="OrthoDB" id="10052040at2759"/>
<dbReference type="EMBL" id="AKIJ01000004">
    <property type="protein sequence ID" value="KFG25596.1"/>
    <property type="molecule type" value="Genomic_DNA"/>
</dbReference>
<proteinExistence type="inferred from homology"/>
<dbReference type="SUPFAM" id="SSF48592">
    <property type="entry name" value="GroEL equatorial domain-like"/>
    <property type="match status" value="1"/>
</dbReference>
<dbReference type="GO" id="GO:0005524">
    <property type="term" value="F:ATP binding"/>
    <property type="evidence" value="ECO:0007669"/>
    <property type="project" value="UniProtKB-KW"/>
</dbReference>
<comment type="function">
    <text evidence="1">Molecular chaperone; assists the folding of proteins upon ATP hydrolysis.</text>
</comment>
<dbReference type="Pfam" id="PF00118">
    <property type="entry name" value="Cpn60_TCP1"/>
    <property type="match status" value="1"/>
</dbReference>
<keyword evidence="6 7" id="KW-0143">Chaperone</keyword>
<evidence type="ECO:0000256" key="5">
    <source>
        <dbReference type="ARBA" id="ARBA00022840"/>
    </source>
</evidence>
<evidence type="ECO:0000256" key="3">
    <source>
        <dbReference type="ARBA" id="ARBA00011381"/>
    </source>
</evidence>
<evidence type="ECO:0000256" key="7">
    <source>
        <dbReference type="RuleBase" id="RU004187"/>
    </source>
</evidence>
<dbReference type="HOGENOM" id="CLU_008891_3_0_1"/>
<gene>
    <name evidence="8" type="ORF">NESG_01574</name>
</gene>
<dbReference type="InterPro" id="IPR027409">
    <property type="entry name" value="GroEL-like_apical_dom_sf"/>
</dbReference>
<evidence type="ECO:0000256" key="1">
    <source>
        <dbReference type="ARBA" id="ARBA00002912"/>
    </source>
</evidence>
<dbReference type="RefSeq" id="XP_052904151.1">
    <property type="nucleotide sequence ID" value="XM_053049201.1"/>
</dbReference>
<dbReference type="InterPro" id="IPR002423">
    <property type="entry name" value="Cpn60/GroEL/TCP-1"/>
</dbReference>
<dbReference type="PRINTS" id="PR00304">
    <property type="entry name" value="TCOMPLEXTCP1"/>
</dbReference>
<sequence length="524" mass="58163">MAYLGKETQITQAGQAIILNTEAISQLSATIRNGLGPNGAVKLLITPAGEIRLVKDGLNLLKNIQLAQPGAVLLSKMVSQQGEEYGDGVTAAVILSASMLSKALEYIYEGVHPQVLISGLVKREKFILETLDSLKVPIEDSKDTIYKLAHTALRTKFSPKQAAKYSEIIVSAAETVRFQNKTDLKMLEIVKMADIDAVEPLRIVRGLVMDHGGRHPMMPKRLQNVFILCTNISFEYEKPEHNAQFYYRRTEDKLKMEEGERRIIMQRIQKVLEVIQKVAIANQQQNPQFMIITQKGIDQHALEIFAKYNILALRRAKRKNMERLQLLTGCTPVASIQELNENVFGFAGLVREVSIGDDKFTFVEKTPFNKTCTLLVQGISPYQMEYLESAVKSALKSISCGLSDGFVLPGGSSTYYKLAEALDSNNTTTEDFTSYGVWKAALMSVPKTLIKNLGYNSVEILSKIKSSEAENATINISTGEIGNALDMDIIDNYAILRNTIQSAVIVSTKILMIDEIIKSGKEVK</sequence>
<dbReference type="SUPFAM" id="SSF52029">
    <property type="entry name" value="GroEL apical domain-like"/>
    <property type="match status" value="1"/>
</dbReference>
<dbReference type="SUPFAM" id="SSF54849">
    <property type="entry name" value="GroEL-intermediate domain like"/>
    <property type="match status" value="1"/>
</dbReference>
<dbReference type="Gene3D" id="3.50.7.10">
    <property type="entry name" value="GroEL"/>
    <property type="match status" value="1"/>
</dbReference>
<keyword evidence="9" id="KW-1185">Reference proteome</keyword>
<evidence type="ECO:0000256" key="4">
    <source>
        <dbReference type="ARBA" id="ARBA00022741"/>
    </source>
</evidence>
<protein>
    <recommendedName>
        <fullName evidence="10">T-complex protein 1 subunit zeta</fullName>
    </recommendedName>
</protein>
<dbReference type="InterPro" id="IPR017998">
    <property type="entry name" value="Chaperone_TCP-1"/>
</dbReference>
<accession>A0A086J0C8</accession>
<evidence type="ECO:0000256" key="6">
    <source>
        <dbReference type="ARBA" id="ARBA00023186"/>
    </source>
</evidence>
<dbReference type="GO" id="GO:0140662">
    <property type="term" value="F:ATP-dependent protein folding chaperone"/>
    <property type="evidence" value="ECO:0007669"/>
    <property type="project" value="InterPro"/>
</dbReference>
<dbReference type="AlphaFoldDB" id="A0A086J0C8"/>
<comment type="caution">
    <text evidence="8">The sequence shown here is derived from an EMBL/GenBank/DDBJ whole genome shotgun (WGS) entry which is preliminary data.</text>
</comment>
<dbReference type="Gene3D" id="3.30.260.10">
    <property type="entry name" value="TCP-1-like chaperonin intermediate domain"/>
    <property type="match status" value="1"/>
</dbReference>
<dbReference type="Proteomes" id="UP000054524">
    <property type="component" value="Unassembled WGS sequence"/>
</dbReference>
<keyword evidence="5 7" id="KW-0067">ATP-binding</keyword>
<keyword evidence="4 7" id="KW-0547">Nucleotide-binding</keyword>
<dbReference type="Gene3D" id="1.10.560.10">
    <property type="entry name" value="GroEL-like equatorial domain"/>
    <property type="match status" value="1"/>
</dbReference>
<evidence type="ECO:0000313" key="8">
    <source>
        <dbReference type="EMBL" id="KFG25596.1"/>
    </source>
</evidence>